<protein>
    <recommendedName>
        <fullName evidence="4">type I protein arginine methyltransferase</fullName>
        <ecNumber evidence="4">2.1.1.319</ecNumber>
    </recommendedName>
</protein>
<name>A0A553QN94_9TELE</name>
<proteinExistence type="inferred from homology"/>
<dbReference type="InterPro" id="IPR036236">
    <property type="entry name" value="Znf_C2H2_sf"/>
</dbReference>
<evidence type="ECO:0000256" key="5">
    <source>
        <dbReference type="ARBA" id="ARBA00022490"/>
    </source>
</evidence>
<evidence type="ECO:0000256" key="1">
    <source>
        <dbReference type="ARBA" id="ARBA00004141"/>
    </source>
</evidence>
<dbReference type="Gene3D" id="3.40.50.150">
    <property type="entry name" value="Vaccinia Virus protein VP39"/>
    <property type="match status" value="1"/>
</dbReference>
<dbReference type="InterPro" id="IPR018787">
    <property type="entry name" value="DUF2371_TMEM200"/>
</dbReference>
<evidence type="ECO:0000256" key="8">
    <source>
        <dbReference type="ARBA" id="ARBA00023136"/>
    </source>
</evidence>
<keyword evidence="6 11" id="KW-0812">Transmembrane</keyword>
<keyword evidence="9" id="KW-0175">Coiled coil</keyword>
<organism evidence="13 14">
    <name type="scientific">Danionella cerebrum</name>
    <dbReference type="NCBI Taxonomy" id="2873325"/>
    <lineage>
        <taxon>Eukaryota</taxon>
        <taxon>Metazoa</taxon>
        <taxon>Chordata</taxon>
        <taxon>Craniata</taxon>
        <taxon>Vertebrata</taxon>
        <taxon>Euteleostomi</taxon>
        <taxon>Actinopterygii</taxon>
        <taxon>Neopterygii</taxon>
        <taxon>Teleostei</taxon>
        <taxon>Ostariophysi</taxon>
        <taxon>Cypriniformes</taxon>
        <taxon>Danionidae</taxon>
        <taxon>Danioninae</taxon>
        <taxon>Danionella</taxon>
    </lineage>
</organism>
<dbReference type="EMBL" id="SRMA01025745">
    <property type="protein sequence ID" value="TRY91453.1"/>
    <property type="molecule type" value="Genomic_DNA"/>
</dbReference>
<feature type="region of interest" description="Disordered" evidence="10">
    <location>
        <begin position="1"/>
        <end position="32"/>
    </location>
</feature>
<dbReference type="CDD" id="cd02440">
    <property type="entry name" value="AdoMet_MTases"/>
    <property type="match status" value="1"/>
</dbReference>
<feature type="compositionally biased region" description="Basic and acidic residues" evidence="10">
    <location>
        <begin position="600"/>
        <end position="616"/>
    </location>
</feature>
<evidence type="ECO:0000256" key="9">
    <source>
        <dbReference type="SAM" id="Coils"/>
    </source>
</evidence>
<feature type="compositionally biased region" description="Basic and acidic residues" evidence="10">
    <location>
        <begin position="1"/>
        <end position="10"/>
    </location>
</feature>
<keyword evidence="8 11" id="KW-0472">Membrane</keyword>
<evidence type="ECO:0000259" key="12">
    <source>
        <dbReference type="Pfam" id="PF21137"/>
    </source>
</evidence>
<dbReference type="Pfam" id="PF21137">
    <property type="entry name" value="ANM3_C2H2_Zf"/>
    <property type="match status" value="1"/>
</dbReference>
<evidence type="ECO:0000256" key="3">
    <source>
        <dbReference type="ARBA" id="ARBA00005308"/>
    </source>
</evidence>
<feature type="transmembrane region" description="Helical" evidence="11">
    <location>
        <begin position="441"/>
        <end position="461"/>
    </location>
</feature>
<evidence type="ECO:0000256" key="6">
    <source>
        <dbReference type="ARBA" id="ARBA00022692"/>
    </source>
</evidence>
<keyword evidence="7 11" id="KW-1133">Transmembrane helix</keyword>
<dbReference type="Pfam" id="PF10177">
    <property type="entry name" value="DUF2371"/>
    <property type="match status" value="1"/>
</dbReference>
<evidence type="ECO:0000256" key="7">
    <source>
        <dbReference type="ARBA" id="ARBA00022989"/>
    </source>
</evidence>
<comment type="similarity">
    <text evidence="3">Belongs to the TMEM200 family.</text>
</comment>
<comment type="caution">
    <text evidence="13">The sequence shown here is derived from an EMBL/GenBank/DDBJ whole genome shotgun (WGS) entry which is preliminary data.</text>
</comment>
<accession>A0A553QN94</accession>
<dbReference type="GO" id="GO:0016020">
    <property type="term" value="C:membrane"/>
    <property type="evidence" value="ECO:0007669"/>
    <property type="project" value="UniProtKB-SubCell"/>
</dbReference>
<dbReference type="OrthoDB" id="7848332at2759"/>
<keyword evidence="14" id="KW-1185">Reference proteome</keyword>
<sequence length="755" mass="84358">MSVMTDREMCDGDDEDVPELSDSDEEHWQSMEEASEVTAVQCLLCDRTLNSVPETFQHCGADHALDIPDLVGKHGLDDYGYIKLINYIRRTKCSPESLVLSSNGPLPWDSDEFLKPALPDDPLLQIDVEELSETKPSKSHLATEERVQRAEEALARAMSDLHTLKLLTQDLVLNTSPGPSCSGAIAQLREDEDEAYFSSYGHYSIHEEMLKVVGEEITLQYVQEQAGDWCLLQLPLNAALRQRGNCRTFCRGEESWMDKVRTESYRDFMYHNMDVFKDKVVLDVGCGTGILSMFAAKSGARRVIAVDQSEIVFQAMDIVSMIATGGLLRISARRQDSLRAKNRAENKRKRKAKKKRKNEVVVVKGKLKLCSVSGLIAAIGILVLLFGIAMAVLGYWPKENPLYPGFINTKRPFVASEHEVVNVSIKWDLLDIYLRNDRLKVFGPLIMGIGIFLFICANAVLHENRDKKTKIINLRDIYSTVIDIHSLRSKESAPLNGFLNYGQSKDSKSYVSPQKSSWASPVSGQNASISAIQSRRPSMTIQRVSSLEKMGLTDTIYSIFRDQSQISSKIKQWEAKTIVSTSVNAFTLPMIKLNHRTKTERRGSDKTNDAKQESLDADTIRKRLEDLVASQSITKIEMSSGCSQDSVEVYQSEGELDIVNIDRHTRSRRLSCPRLEGISLGGYTKLEGLGGESFESTDITNFSLGSSAEVLETNRELIQSEEGGLGRDYSKKEKLIMVSQSDATLGDVEVDTVDI</sequence>
<dbReference type="GO" id="GO:0005737">
    <property type="term" value="C:cytoplasm"/>
    <property type="evidence" value="ECO:0007669"/>
    <property type="project" value="UniProtKB-SubCell"/>
</dbReference>
<dbReference type="GO" id="GO:0035242">
    <property type="term" value="F:protein-arginine omega-N asymmetric methyltransferase activity"/>
    <property type="evidence" value="ECO:0007669"/>
    <property type="project" value="UniProtKB-EC"/>
</dbReference>
<dbReference type="SUPFAM" id="SSF53335">
    <property type="entry name" value="S-adenosyl-L-methionine-dependent methyltransferases"/>
    <property type="match status" value="1"/>
</dbReference>
<evidence type="ECO:0000256" key="10">
    <source>
        <dbReference type="SAM" id="MobiDB-lite"/>
    </source>
</evidence>
<dbReference type="InterPro" id="IPR049482">
    <property type="entry name" value="ANM3-like_C2H2_Zf"/>
</dbReference>
<evidence type="ECO:0000256" key="2">
    <source>
        <dbReference type="ARBA" id="ARBA00004496"/>
    </source>
</evidence>
<evidence type="ECO:0000313" key="13">
    <source>
        <dbReference type="EMBL" id="TRY91453.1"/>
    </source>
</evidence>
<dbReference type="EC" id="2.1.1.319" evidence="4"/>
<dbReference type="Proteomes" id="UP000316079">
    <property type="component" value="Unassembled WGS sequence"/>
</dbReference>
<dbReference type="STRING" id="623744.A0A553QN94"/>
<reference evidence="13 14" key="1">
    <citation type="journal article" date="2019" name="Sci. Data">
        <title>Hybrid genome assembly and annotation of Danionella translucida.</title>
        <authorList>
            <person name="Kadobianskyi M."/>
            <person name="Schulze L."/>
            <person name="Schuelke M."/>
            <person name="Judkewitz B."/>
        </authorList>
    </citation>
    <scope>NUCLEOTIDE SEQUENCE [LARGE SCALE GENOMIC DNA]</scope>
    <source>
        <strain evidence="13 14">Bolton</strain>
    </source>
</reference>
<dbReference type="AlphaFoldDB" id="A0A553QN94"/>
<feature type="coiled-coil region" evidence="9">
    <location>
        <begin position="140"/>
        <end position="167"/>
    </location>
</feature>
<dbReference type="Pfam" id="PF06325">
    <property type="entry name" value="PrmA"/>
    <property type="match status" value="1"/>
</dbReference>
<feature type="domain" description="Protein arginine N-methyltransferase 3-like C2H2 zinc finger" evidence="12">
    <location>
        <begin position="70"/>
        <end position="116"/>
    </location>
</feature>
<dbReference type="PANTHER" id="PTHR31815:SF2">
    <property type="entry name" value="TRANSMEMBRANE PROTEIN 200C"/>
    <property type="match status" value="1"/>
</dbReference>
<feature type="region of interest" description="Disordered" evidence="10">
    <location>
        <begin position="597"/>
        <end position="616"/>
    </location>
</feature>
<feature type="transmembrane region" description="Helical" evidence="11">
    <location>
        <begin position="374"/>
        <end position="396"/>
    </location>
</feature>
<comment type="subcellular location">
    <subcellularLocation>
        <location evidence="2">Cytoplasm</location>
    </subcellularLocation>
    <subcellularLocation>
        <location evidence="1">Membrane</location>
        <topology evidence="1">Multi-pass membrane protein</topology>
    </subcellularLocation>
</comment>
<gene>
    <name evidence="13" type="ORF">DNTS_028225</name>
</gene>
<dbReference type="SUPFAM" id="SSF57667">
    <property type="entry name" value="beta-beta-alpha zinc fingers"/>
    <property type="match status" value="1"/>
</dbReference>
<evidence type="ECO:0000256" key="4">
    <source>
        <dbReference type="ARBA" id="ARBA00011925"/>
    </source>
</evidence>
<keyword evidence="5" id="KW-0963">Cytoplasm</keyword>
<evidence type="ECO:0000256" key="11">
    <source>
        <dbReference type="SAM" id="Phobius"/>
    </source>
</evidence>
<dbReference type="InterPro" id="IPR029063">
    <property type="entry name" value="SAM-dependent_MTases_sf"/>
</dbReference>
<dbReference type="PANTHER" id="PTHR31815">
    <property type="entry name" value="AGAP005329-PA"/>
    <property type="match status" value="1"/>
</dbReference>
<feature type="transmembrane region" description="Helical" evidence="11">
    <location>
        <begin position="311"/>
        <end position="332"/>
    </location>
</feature>
<feature type="compositionally biased region" description="Acidic residues" evidence="10">
    <location>
        <begin position="11"/>
        <end position="25"/>
    </location>
</feature>
<evidence type="ECO:0000313" key="14">
    <source>
        <dbReference type="Proteomes" id="UP000316079"/>
    </source>
</evidence>